<dbReference type="GO" id="GO:0004519">
    <property type="term" value="F:endonuclease activity"/>
    <property type="evidence" value="ECO:0007669"/>
    <property type="project" value="InterPro"/>
</dbReference>
<dbReference type="InterPro" id="IPR007560">
    <property type="entry name" value="Restrct_endonuc_IV_Mrr"/>
</dbReference>
<feature type="compositionally biased region" description="Low complexity" evidence="1">
    <location>
        <begin position="12"/>
        <end position="23"/>
    </location>
</feature>
<dbReference type="AlphaFoldDB" id="A0A397JCK6"/>
<feature type="region of interest" description="Disordered" evidence="1">
    <location>
        <begin position="1"/>
        <end position="26"/>
    </location>
</feature>
<dbReference type="Gene3D" id="3.40.1350.10">
    <property type="match status" value="1"/>
</dbReference>
<dbReference type="GO" id="GO:0009307">
    <property type="term" value="P:DNA restriction-modification system"/>
    <property type="evidence" value="ECO:0007669"/>
    <property type="project" value="InterPro"/>
</dbReference>
<evidence type="ECO:0000313" key="3">
    <source>
        <dbReference type="EMBL" id="RHZ86079.1"/>
    </source>
</evidence>
<organism evidence="3 4">
    <name type="scientific">Diversispora epigaea</name>
    <dbReference type="NCBI Taxonomy" id="1348612"/>
    <lineage>
        <taxon>Eukaryota</taxon>
        <taxon>Fungi</taxon>
        <taxon>Fungi incertae sedis</taxon>
        <taxon>Mucoromycota</taxon>
        <taxon>Glomeromycotina</taxon>
        <taxon>Glomeromycetes</taxon>
        <taxon>Diversisporales</taxon>
        <taxon>Diversisporaceae</taxon>
        <taxon>Diversispora</taxon>
    </lineage>
</organism>
<dbReference type="GO" id="GO:0003677">
    <property type="term" value="F:DNA binding"/>
    <property type="evidence" value="ECO:0007669"/>
    <property type="project" value="InterPro"/>
</dbReference>
<dbReference type="Pfam" id="PF04471">
    <property type="entry name" value="Mrr_cat"/>
    <property type="match status" value="1"/>
</dbReference>
<protein>
    <recommendedName>
        <fullName evidence="2">Restriction endonuclease type IV Mrr domain-containing protein</fullName>
    </recommendedName>
</protein>
<evidence type="ECO:0000256" key="1">
    <source>
        <dbReference type="SAM" id="MobiDB-lite"/>
    </source>
</evidence>
<keyword evidence="4" id="KW-1185">Reference proteome</keyword>
<gene>
    <name evidence="3" type="ORF">Glove_54g152</name>
</gene>
<evidence type="ECO:0000313" key="4">
    <source>
        <dbReference type="Proteomes" id="UP000266861"/>
    </source>
</evidence>
<name>A0A397JCK6_9GLOM</name>
<reference evidence="3 4" key="1">
    <citation type="submission" date="2018-08" db="EMBL/GenBank/DDBJ databases">
        <title>Genome and evolution of the arbuscular mycorrhizal fungus Diversispora epigaea (formerly Glomus versiforme) and its bacterial endosymbionts.</title>
        <authorList>
            <person name="Sun X."/>
            <person name="Fei Z."/>
            <person name="Harrison M."/>
        </authorList>
    </citation>
    <scope>NUCLEOTIDE SEQUENCE [LARGE SCALE GENOMIC DNA]</scope>
    <source>
        <strain evidence="3 4">IT104</strain>
    </source>
</reference>
<feature type="domain" description="Restriction endonuclease type IV Mrr" evidence="2">
    <location>
        <begin position="206"/>
        <end position="298"/>
    </location>
</feature>
<dbReference type="Proteomes" id="UP000266861">
    <property type="component" value="Unassembled WGS sequence"/>
</dbReference>
<dbReference type="OrthoDB" id="2474073at2759"/>
<dbReference type="EMBL" id="PQFF01000051">
    <property type="protein sequence ID" value="RHZ86079.1"/>
    <property type="molecule type" value="Genomic_DNA"/>
</dbReference>
<accession>A0A397JCK6</accession>
<evidence type="ECO:0000259" key="2">
    <source>
        <dbReference type="Pfam" id="PF04471"/>
    </source>
</evidence>
<sequence length="537" mass="63385">MRNITKHPIEQNNESENSNVNYESSEEIHEVKKRKNKEIEQDKFERQLDKPYKLINHINDRAFNEAFKDNKDDLVNFLKLLIVYRENKQDIYKKIRLELLKKNSERSAEFCKWRNDIFDMSQQLDPDIVDTVHGHPNNEENDLDTLSRFADKQFNIEIDINNLKFILKDIQDNRSLAIVVEKHEPHPVSIEMTSIEKGNCYEFEILQLLRDNGIECNATRTSHDNKFTRTSHDNKFIDLKCKVGPKDIREFTGTVHKQPEGTIGIFVTNTLYTDNAENEARNSKRTIILCNENNLIESIKLALKEYKAQFEKAPVIEEFVIENIEFNEFDKIDIYGIVLVGRCKIGCIKVKHNIMMTEMWFNIFSLMNYDNYSKFSTLNFSAYKAYHKKINIRQSLNYKTDILCAHNYHDISVCLIKKVTKRKDRDWITLEDRRERLVNRKIKYEKNLPYIKIGSNKYNKKDGRMFYGLGKDKCRICGKVDYLSSGYISNSKCSCERDYSFFIKSSSYSTINLLKYYYHHDVCVGCLEESISEVLDN</sequence>
<proteinExistence type="predicted"/>
<comment type="caution">
    <text evidence="3">The sequence shown here is derived from an EMBL/GenBank/DDBJ whole genome shotgun (WGS) entry which is preliminary data.</text>
</comment>
<dbReference type="InterPro" id="IPR011856">
    <property type="entry name" value="tRNA_endonuc-like_dom_sf"/>
</dbReference>